<feature type="domain" description="ParB-like N-terminal" evidence="5">
    <location>
        <begin position="1"/>
        <end position="85"/>
    </location>
</feature>
<organism evidence="6 7">
    <name type="scientific">Seohaeicola nanhaiensis</name>
    <dbReference type="NCBI Taxonomy" id="1387282"/>
    <lineage>
        <taxon>Bacteria</taxon>
        <taxon>Pseudomonadati</taxon>
        <taxon>Pseudomonadota</taxon>
        <taxon>Alphaproteobacteria</taxon>
        <taxon>Rhodobacterales</taxon>
        <taxon>Roseobacteraceae</taxon>
        <taxon>Seohaeicola</taxon>
    </lineage>
</organism>
<dbReference type="InterPro" id="IPR036086">
    <property type="entry name" value="ParB/Sulfiredoxin_sf"/>
</dbReference>
<dbReference type="Gene3D" id="3.90.1530.10">
    <property type="entry name" value="Conserved hypothetical protein from pyrococcus furiosus pfu- 392566-001, ParB domain"/>
    <property type="match status" value="1"/>
</dbReference>
<dbReference type="CDD" id="cd16403">
    <property type="entry name" value="ParB_N_like_MT"/>
    <property type="match status" value="1"/>
</dbReference>
<dbReference type="EMBL" id="JBHSGI010000005">
    <property type="protein sequence ID" value="MFC4668349.1"/>
    <property type="molecule type" value="Genomic_DNA"/>
</dbReference>
<dbReference type="Gene3D" id="3.40.50.150">
    <property type="entry name" value="Vaccinia Virus protein VP39"/>
    <property type="match status" value="1"/>
</dbReference>
<keyword evidence="7" id="KW-1185">Reference proteome</keyword>
<evidence type="ECO:0000256" key="1">
    <source>
        <dbReference type="ARBA" id="ARBA00022603"/>
    </source>
</evidence>
<name>A0ABV9KEI4_9RHOB</name>
<evidence type="ECO:0000259" key="5">
    <source>
        <dbReference type="SMART" id="SM00470"/>
    </source>
</evidence>
<accession>A0ABV9KEI4</accession>
<dbReference type="PIRSF" id="PIRSF036758">
    <property type="entry name" value="Aden_M_ParB"/>
    <property type="match status" value="1"/>
</dbReference>
<reference evidence="7" key="1">
    <citation type="journal article" date="2019" name="Int. J. Syst. Evol. Microbiol.">
        <title>The Global Catalogue of Microorganisms (GCM) 10K type strain sequencing project: providing services to taxonomists for standard genome sequencing and annotation.</title>
        <authorList>
            <consortium name="The Broad Institute Genomics Platform"/>
            <consortium name="The Broad Institute Genome Sequencing Center for Infectious Disease"/>
            <person name="Wu L."/>
            <person name="Ma J."/>
        </authorList>
    </citation>
    <scope>NUCLEOTIDE SEQUENCE [LARGE SCALE GENOMIC DNA]</scope>
    <source>
        <strain evidence="7">CGMCC 4.7283</strain>
    </source>
</reference>
<proteinExistence type="inferred from homology"/>
<dbReference type="InterPro" id="IPR003115">
    <property type="entry name" value="ParB_N"/>
</dbReference>
<dbReference type="Pfam" id="PF02195">
    <property type="entry name" value="ParB_N"/>
    <property type="match status" value="1"/>
</dbReference>
<comment type="caution">
    <text evidence="6">The sequence shown here is derived from an EMBL/GenBank/DDBJ whole genome shotgun (WGS) entry which is preliminary data.</text>
</comment>
<dbReference type="InterPro" id="IPR001091">
    <property type="entry name" value="RM_Methyltransferase"/>
</dbReference>
<dbReference type="SUPFAM" id="SSF110849">
    <property type="entry name" value="ParB/Sulfiredoxin"/>
    <property type="match status" value="1"/>
</dbReference>
<dbReference type="SUPFAM" id="SSF53335">
    <property type="entry name" value="S-adenosyl-L-methionine-dependent methyltransferases"/>
    <property type="match status" value="1"/>
</dbReference>
<keyword evidence="2" id="KW-0808">Transferase</keyword>
<evidence type="ECO:0000256" key="3">
    <source>
        <dbReference type="ARBA" id="ARBA00047942"/>
    </source>
</evidence>
<dbReference type="SMART" id="SM00470">
    <property type="entry name" value="ParB"/>
    <property type="match status" value="1"/>
</dbReference>
<evidence type="ECO:0000256" key="2">
    <source>
        <dbReference type="ARBA" id="ARBA00022679"/>
    </source>
</evidence>
<dbReference type="InterPro" id="IPR029063">
    <property type="entry name" value="SAM-dependent_MTases_sf"/>
</dbReference>
<dbReference type="PRINTS" id="PR00508">
    <property type="entry name" value="S21N4MTFRASE"/>
</dbReference>
<dbReference type="Proteomes" id="UP001595973">
    <property type="component" value="Unassembled WGS sequence"/>
</dbReference>
<evidence type="ECO:0000313" key="6">
    <source>
        <dbReference type="EMBL" id="MFC4668349.1"/>
    </source>
</evidence>
<evidence type="ECO:0000313" key="7">
    <source>
        <dbReference type="Proteomes" id="UP001595973"/>
    </source>
</evidence>
<gene>
    <name evidence="6" type="ORF">ACFO5X_07275</name>
</gene>
<evidence type="ECO:0000256" key="4">
    <source>
        <dbReference type="RuleBase" id="RU362026"/>
    </source>
</evidence>
<protein>
    <recommendedName>
        <fullName evidence="4">Methyltransferase</fullName>
        <ecNumber evidence="4">2.1.1.-</ecNumber>
    </recommendedName>
</protein>
<comment type="similarity">
    <text evidence="4">Belongs to the N(4)/N(6)-methyltransferase family.</text>
</comment>
<dbReference type="RefSeq" id="WP_380716626.1">
    <property type="nucleotide sequence ID" value="NZ_JBHSGI010000005.1"/>
</dbReference>
<dbReference type="Pfam" id="PF01555">
    <property type="entry name" value="N6_N4_Mtase"/>
    <property type="match status" value="1"/>
</dbReference>
<sequence length="422" mass="46124">MRDLDDLTPFVANSRLHSDAQIDQLAASIEQWGWTIPLLIDEAGGIIAGHGRALAAKKLKIGNVPCMVAAGWSDEQKRAYVIADNQLTLNASWDEDILRAELSALAGLNFSMDLIGFDGDVLEELLHAPVIGKTDPDVAPPAPQNPVSRLGDLWLLGNHRLRCGDSTDAAHVAALFDGIKPVLMVTDPPYGVKYDPAWRQQFGGAGVATGKVKNDDRADWQEAWDLFPGAVAYVWHGALHNAAVSDSLVRAGFDVRSQIVWVKTRAPISRGHYHWQHEPAFYAEREVVADAWQVDQESLAYIVRAGSTAGWRGGRKQTTVWFIEHLKNDTGHGTQKPVECMRRPILNNSRPGDAIYDPFCGSGTTIIAGEMEGRSVYASELDPVYVDVIVTRWQDFTGRKAVLAGSGETLDVARATRCGPAK</sequence>
<dbReference type="InterPro" id="IPR015840">
    <property type="entry name" value="DNA_MeTrfase_ParB"/>
</dbReference>
<comment type="catalytic activity">
    <reaction evidence="3">
        <text>a 2'-deoxyadenosine in DNA + S-adenosyl-L-methionine = an N(6)-methyl-2'-deoxyadenosine in DNA + S-adenosyl-L-homocysteine + H(+)</text>
        <dbReference type="Rhea" id="RHEA:15197"/>
        <dbReference type="Rhea" id="RHEA-COMP:12418"/>
        <dbReference type="Rhea" id="RHEA-COMP:12419"/>
        <dbReference type="ChEBI" id="CHEBI:15378"/>
        <dbReference type="ChEBI" id="CHEBI:57856"/>
        <dbReference type="ChEBI" id="CHEBI:59789"/>
        <dbReference type="ChEBI" id="CHEBI:90615"/>
        <dbReference type="ChEBI" id="CHEBI:90616"/>
        <dbReference type="EC" id="2.1.1.72"/>
    </reaction>
</comment>
<dbReference type="InterPro" id="IPR002941">
    <property type="entry name" value="DNA_methylase_N4/N6"/>
</dbReference>
<dbReference type="EC" id="2.1.1.-" evidence="4"/>
<keyword evidence="1" id="KW-0489">Methyltransferase</keyword>